<evidence type="ECO:0000259" key="9">
    <source>
        <dbReference type="PROSITE" id="PS51195"/>
    </source>
</evidence>
<dbReference type="Proteomes" id="UP001255856">
    <property type="component" value="Unassembled WGS sequence"/>
</dbReference>
<dbReference type="InterPro" id="IPR011545">
    <property type="entry name" value="DEAD/DEAH_box_helicase_dom"/>
</dbReference>
<feature type="domain" description="DEAD-box RNA helicase Q" evidence="9">
    <location>
        <begin position="150"/>
        <end position="178"/>
    </location>
</feature>
<feature type="region of interest" description="Disordered" evidence="6">
    <location>
        <begin position="224"/>
        <end position="259"/>
    </location>
</feature>
<feature type="region of interest" description="Disordered" evidence="6">
    <location>
        <begin position="48"/>
        <end position="139"/>
    </location>
</feature>
<feature type="compositionally biased region" description="Low complexity" evidence="6">
    <location>
        <begin position="788"/>
        <end position="802"/>
    </location>
</feature>
<dbReference type="InterPro" id="IPR027417">
    <property type="entry name" value="P-loop_NTPase"/>
</dbReference>
<dbReference type="Gene3D" id="3.40.50.300">
    <property type="entry name" value="P-loop containing nucleotide triphosphate hydrolases"/>
    <property type="match status" value="2"/>
</dbReference>
<dbReference type="SMART" id="SM00487">
    <property type="entry name" value="DEXDc"/>
    <property type="match status" value="1"/>
</dbReference>
<dbReference type="EMBL" id="JASFZW010000005">
    <property type="protein sequence ID" value="KAK2078278.1"/>
    <property type="molecule type" value="Genomic_DNA"/>
</dbReference>
<feature type="region of interest" description="Disordered" evidence="6">
    <location>
        <begin position="376"/>
        <end position="427"/>
    </location>
</feature>
<sequence>MGKSWLAKKGGWTKVDVGDDLLNSDEFGFVELEQLDASELGKILVVGEGDASGSGATDASPPSPAPESGGVVELKEQLQALKRQQKELAAKLKEAKRGKKAEESDQKPKAKKESAKKEPAKKPKAAPAPSTKKAGKAGTIEPASAPVDVSAWSDFGLDAALLGTLASSGFATPTPIQTACLPAAIRDRRDIIGAAQTGSGKTLAFGLPILHVLAQTRRAAGEAVERLRGDEEAEAAMSVDADTPSNSADADAPSTPTSAPRRLRALVLAPTRELALQVCAHLESFARRAGVWVAPVVGGMSVQKQERLLRRGPEIVVATPGRLWERMREGTPHLTDLSALSFLVIDEADRMVQQGHYAELGEILARVQASFQEQRAGESNARKQAAEKGGAVVNEETEGEREENAEDDGSAEATAATAEPSPPKKTSKKVFLQTFVFSATLTLPSSMRHRLKKGGGGSSGSATLDSLMDRVPFFGRTKPAVVDLTPSARLASSITEAHLSCPEAERDEYLYALLVTHPGRTIIFVNAVSSVRRLAALLRLLGLPAAPLHAGMQQRQRLRALDRFRADAGGVLVATDVAARGLDIPDVACVVHYQLPASLDTYVHRSGRTARASAEGLALALVTPREQGRFLALYRALGRPPPDEFPVDLALLPGARRRVRLAVRLDELERRRVKAGKDDAWRERQAEELGIELSDGEDDEAGRQDDEAVVINRRGPSDEQRMHELRQELAGLLAEPLQPGFSTRYFTAGAAAAIAAKGDAEAGLGGVVREAVHMAQALSDSRKKAAEAGKASAARARQGAPGDARKGKKRRPEMSQREAALEAAVARAMRGKKARPGGGRFVVVSGPAIGRQIAGPSALEALRATTRNGK</sequence>
<dbReference type="GO" id="GO:0005829">
    <property type="term" value="C:cytosol"/>
    <property type="evidence" value="ECO:0007669"/>
    <property type="project" value="TreeGrafter"/>
</dbReference>
<evidence type="ECO:0000256" key="5">
    <source>
        <dbReference type="PROSITE-ProRule" id="PRU00552"/>
    </source>
</evidence>
<feature type="domain" description="Helicase C-terminal" evidence="8">
    <location>
        <begin position="509"/>
        <end position="653"/>
    </location>
</feature>
<feature type="compositionally biased region" description="Low complexity" evidence="6">
    <location>
        <begin position="125"/>
        <end position="139"/>
    </location>
</feature>
<dbReference type="InterPro" id="IPR050079">
    <property type="entry name" value="DEAD_box_RNA_helicase"/>
</dbReference>
<evidence type="ECO:0000259" key="8">
    <source>
        <dbReference type="PROSITE" id="PS51194"/>
    </source>
</evidence>
<accession>A0AAD9IHA8</accession>
<keyword evidence="1" id="KW-0547">Nucleotide-binding</keyword>
<feature type="compositionally biased region" description="Acidic residues" evidence="6">
    <location>
        <begin position="395"/>
        <end position="410"/>
    </location>
</feature>
<dbReference type="CDD" id="cd17946">
    <property type="entry name" value="DEADc_DDX24"/>
    <property type="match status" value="1"/>
</dbReference>
<evidence type="ECO:0000256" key="4">
    <source>
        <dbReference type="ARBA" id="ARBA00022840"/>
    </source>
</evidence>
<evidence type="ECO:0000256" key="3">
    <source>
        <dbReference type="ARBA" id="ARBA00022806"/>
    </source>
</evidence>
<dbReference type="PANTHER" id="PTHR47959:SF1">
    <property type="entry name" value="ATP-DEPENDENT RNA HELICASE DBPA"/>
    <property type="match status" value="1"/>
</dbReference>
<name>A0AAD9IHA8_PROWI</name>
<dbReference type="AlphaFoldDB" id="A0AAD9IHA8"/>
<dbReference type="SUPFAM" id="SSF52540">
    <property type="entry name" value="P-loop containing nucleoside triphosphate hydrolases"/>
    <property type="match status" value="1"/>
</dbReference>
<feature type="domain" description="Helicase ATP-binding" evidence="7">
    <location>
        <begin position="182"/>
        <end position="442"/>
    </location>
</feature>
<dbReference type="Pfam" id="PF00271">
    <property type="entry name" value="Helicase_C"/>
    <property type="match status" value="1"/>
</dbReference>
<dbReference type="SMART" id="SM00490">
    <property type="entry name" value="HELICc"/>
    <property type="match status" value="1"/>
</dbReference>
<dbReference type="PROSITE" id="PS51194">
    <property type="entry name" value="HELICASE_CTER"/>
    <property type="match status" value="1"/>
</dbReference>
<feature type="short sequence motif" description="Q motif" evidence="5">
    <location>
        <begin position="150"/>
        <end position="178"/>
    </location>
</feature>
<keyword evidence="4" id="KW-0067">ATP-binding</keyword>
<dbReference type="PROSITE" id="PS00039">
    <property type="entry name" value="DEAD_ATP_HELICASE"/>
    <property type="match status" value="1"/>
</dbReference>
<protein>
    <submittedName>
        <fullName evidence="10">Uncharacterized protein</fullName>
    </submittedName>
</protein>
<evidence type="ECO:0000313" key="11">
    <source>
        <dbReference type="Proteomes" id="UP001255856"/>
    </source>
</evidence>
<reference evidence="10" key="1">
    <citation type="submission" date="2021-01" db="EMBL/GenBank/DDBJ databases">
        <authorList>
            <person name="Eckstrom K.M.E."/>
        </authorList>
    </citation>
    <scope>NUCLEOTIDE SEQUENCE</scope>
    <source>
        <strain evidence="10">UVCC 0001</strain>
    </source>
</reference>
<dbReference type="InterPro" id="IPR014014">
    <property type="entry name" value="RNA_helicase_DEAD_Q_motif"/>
</dbReference>
<evidence type="ECO:0000256" key="6">
    <source>
        <dbReference type="SAM" id="MobiDB-lite"/>
    </source>
</evidence>
<comment type="caution">
    <text evidence="10">The sequence shown here is derived from an EMBL/GenBank/DDBJ whole genome shotgun (WGS) entry which is preliminary data.</text>
</comment>
<dbReference type="PANTHER" id="PTHR47959">
    <property type="entry name" value="ATP-DEPENDENT RNA HELICASE RHLE-RELATED"/>
    <property type="match status" value="1"/>
</dbReference>
<dbReference type="InterPro" id="IPR000629">
    <property type="entry name" value="RNA-helicase_DEAD-box_CS"/>
</dbReference>
<feature type="compositionally biased region" description="Low complexity" evidence="6">
    <location>
        <begin position="48"/>
        <end position="70"/>
    </location>
</feature>
<keyword evidence="3" id="KW-0347">Helicase</keyword>
<dbReference type="InterPro" id="IPR014001">
    <property type="entry name" value="Helicase_ATP-bd"/>
</dbReference>
<feature type="compositionally biased region" description="Basic and acidic residues" evidence="6">
    <location>
        <begin position="84"/>
        <end position="121"/>
    </location>
</feature>
<evidence type="ECO:0000256" key="2">
    <source>
        <dbReference type="ARBA" id="ARBA00022801"/>
    </source>
</evidence>
<dbReference type="InterPro" id="IPR001650">
    <property type="entry name" value="Helicase_C-like"/>
</dbReference>
<dbReference type="GO" id="GO:0005524">
    <property type="term" value="F:ATP binding"/>
    <property type="evidence" value="ECO:0007669"/>
    <property type="project" value="UniProtKB-KW"/>
</dbReference>
<feature type="region of interest" description="Disordered" evidence="6">
    <location>
        <begin position="783"/>
        <end position="840"/>
    </location>
</feature>
<keyword evidence="2" id="KW-0378">Hydrolase</keyword>
<organism evidence="10 11">
    <name type="scientific">Prototheca wickerhamii</name>
    <dbReference type="NCBI Taxonomy" id="3111"/>
    <lineage>
        <taxon>Eukaryota</taxon>
        <taxon>Viridiplantae</taxon>
        <taxon>Chlorophyta</taxon>
        <taxon>core chlorophytes</taxon>
        <taxon>Trebouxiophyceae</taxon>
        <taxon>Chlorellales</taxon>
        <taxon>Chlorellaceae</taxon>
        <taxon>Prototheca</taxon>
    </lineage>
</organism>
<keyword evidence="11" id="KW-1185">Reference proteome</keyword>
<evidence type="ECO:0000256" key="1">
    <source>
        <dbReference type="ARBA" id="ARBA00022741"/>
    </source>
</evidence>
<gene>
    <name evidence="10" type="ORF">QBZ16_004147</name>
</gene>
<dbReference type="GO" id="GO:0003676">
    <property type="term" value="F:nucleic acid binding"/>
    <property type="evidence" value="ECO:0007669"/>
    <property type="project" value="InterPro"/>
</dbReference>
<dbReference type="Pfam" id="PF00270">
    <property type="entry name" value="DEAD"/>
    <property type="match status" value="1"/>
</dbReference>
<proteinExistence type="predicted"/>
<dbReference type="GO" id="GO:0016787">
    <property type="term" value="F:hydrolase activity"/>
    <property type="evidence" value="ECO:0007669"/>
    <property type="project" value="UniProtKB-KW"/>
</dbReference>
<dbReference type="PROSITE" id="PS51192">
    <property type="entry name" value="HELICASE_ATP_BIND_1"/>
    <property type="match status" value="1"/>
</dbReference>
<dbReference type="GO" id="GO:0003724">
    <property type="term" value="F:RNA helicase activity"/>
    <property type="evidence" value="ECO:0007669"/>
    <property type="project" value="InterPro"/>
</dbReference>
<dbReference type="PROSITE" id="PS51195">
    <property type="entry name" value="Q_MOTIF"/>
    <property type="match status" value="1"/>
</dbReference>
<dbReference type="CDD" id="cd18787">
    <property type="entry name" value="SF2_C_DEAD"/>
    <property type="match status" value="1"/>
</dbReference>
<evidence type="ECO:0000313" key="10">
    <source>
        <dbReference type="EMBL" id="KAK2078278.1"/>
    </source>
</evidence>
<feature type="compositionally biased region" description="Polar residues" evidence="6">
    <location>
        <begin position="243"/>
        <end position="258"/>
    </location>
</feature>
<evidence type="ECO:0000259" key="7">
    <source>
        <dbReference type="PROSITE" id="PS51192"/>
    </source>
</evidence>